<evidence type="ECO:0000313" key="2">
    <source>
        <dbReference type="EMBL" id="MVQ49352.1"/>
    </source>
</evidence>
<feature type="compositionally biased region" description="Low complexity" evidence="1">
    <location>
        <begin position="18"/>
        <end position="29"/>
    </location>
</feature>
<reference evidence="2 3" key="1">
    <citation type="submission" date="2019-12" db="EMBL/GenBank/DDBJ databases">
        <authorList>
            <person name="Huq M.A."/>
        </authorList>
    </citation>
    <scope>NUCLEOTIDE SEQUENCE [LARGE SCALE GENOMIC DNA]</scope>
    <source>
        <strain evidence="2 3">MAH-18</strain>
    </source>
</reference>
<dbReference type="AlphaFoldDB" id="A0A6L6XRG4"/>
<protein>
    <submittedName>
        <fullName evidence="2">Uncharacterized protein</fullName>
    </submittedName>
</protein>
<keyword evidence="3" id="KW-1185">Reference proteome</keyword>
<comment type="caution">
    <text evidence="2">The sequence shown here is derived from an EMBL/GenBank/DDBJ whole genome shotgun (WGS) entry which is preliminary data.</text>
</comment>
<feature type="region of interest" description="Disordered" evidence="1">
    <location>
        <begin position="18"/>
        <end position="54"/>
    </location>
</feature>
<organism evidence="2 3">
    <name type="scientific">Nocardioides agri</name>
    <dbReference type="NCBI Taxonomy" id="2682843"/>
    <lineage>
        <taxon>Bacteria</taxon>
        <taxon>Bacillati</taxon>
        <taxon>Actinomycetota</taxon>
        <taxon>Actinomycetes</taxon>
        <taxon>Propionibacteriales</taxon>
        <taxon>Nocardioidaceae</taxon>
        <taxon>Nocardioides</taxon>
    </lineage>
</organism>
<dbReference type="Proteomes" id="UP000473525">
    <property type="component" value="Unassembled WGS sequence"/>
</dbReference>
<feature type="compositionally biased region" description="Low complexity" evidence="1">
    <location>
        <begin position="41"/>
        <end position="51"/>
    </location>
</feature>
<evidence type="ECO:0000256" key="1">
    <source>
        <dbReference type="SAM" id="MobiDB-lite"/>
    </source>
</evidence>
<sequence>MVKTRSVVPSVTVSVIDTRSMRSSSGPSGLPLPLPTGAPEASSSSQVVTPSAVPPAPSYCQRLLRSWRLKLRTSPASTGLVTAVPSASLAVRVSRRLAGYQR</sequence>
<accession>A0A6L6XRG4</accession>
<dbReference type="EMBL" id="WSEK01000004">
    <property type="protein sequence ID" value="MVQ49352.1"/>
    <property type="molecule type" value="Genomic_DNA"/>
</dbReference>
<gene>
    <name evidence="2" type="ORF">GON03_09165</name>
</gene>
<proteinExistence type="predicted"/>
<evidence type="ECO:0000313" key="3">
    <source>
        <dbReference type="Proteomes" id="UP000473525"/>
    </source>
</evidence>
<name>A0A6L6XRG4_9ACTN</name>